<dbReference type="PANTHER" id="PTHR44991">
    <property type="entry name" value="IMMUNOGLOBULIN SUPERFAMILY MEMBER 5"/>
    <property type="match status" value="1"/>
</dbReference>
<dbReference type="AlphaFoldDB" id="A0A6A2WUR8"/>
<dbReference type="EMBL" id="VEPZ02001738">
    <property type="protein sequence ID" value="KAE8659125.1"/>
    <property type="molecule type" value="Genomic_DNA"/>
</dbReference>
<keyword evidence="1" id="KW-0812">Transmembrane</keyword>
<evidence type="ECO:0000313" key="3">
    <source>
        <dbReference type="Proteomes" id="UP000436088"/>
    </source>
</evidence>
<accession>A0A6A2WUR8</accession>
<keyword evidence="1" id="KW-0472">Membrane</keyword>
<organism evidence="2 3">
    <name type="scientific">Hibiscus syriacus</name>
    <name type="common">Rose of Sharon</name>
    <dbReference type="NCBI Taxonomy" id="106335"/>
    <lineage>
        <taxon>Eukaryota</taxon>
        <taxon>Viridiplantae</taxon>
        <taxon>Streptophyta</taxon>
        <taxon>Embryophyta</taxon>
        <taxon>Tracheophyta</taxon>
        <taxon>Spermatophyta</taxon>
        <taxon>Magnoliopsida</taxon>
        <taxon>eudicotyledons</taxon>
        <taxon>Gunneridae</taxon>
        <taxon>Pentapetalae</taxon>
        <taxon>rosids</taxon>
        <taxon>malvids</taxon>
        <taxon>Malvales</taxon>
        <taxon>Malvaceae</taxon>
        <taxon>Malvoideae</taxon>
        <taxon>Hibiscus</taxon>
    </lineage>
</organism>
<dbReference type="Proteomes" id="UP000436088">
    <property type="component" value="Unassembled WGS sequence"/>
</dbReference>
<gene>
    <name evidence="2" type="ORF">F3Y22_tig00116964pilonHSYRG00138</name>
</gene>
<name>A0A6A2WUR8_HIBSY</name>
<evidence type="ECO:0000256" key="1">
    <source>
        <dbReference type="SAM" id="Phobius"/>
    </source>
</evidence>
<protein>
    <submittedName>
        <fullName evidence="2">Uncharacterized protein</fullName>
    </submittedName>
</protein>
<keyword evidence="1" id="KW-1133">Transmembrane helix</keyword>
<proteinExistence type="predicted"/>
<dbReference type="PANTHER" id="PTHR44991:SF1">
    <property type="entry name" value="IMMUNOGLOBULIN SUPERFAMILY MEMBER 5"/>
    <property type="match status" value="1"/>
</dbReference>
<feature type="transmembrane region" description="Helical" evidence="1">
    <location>
        <begin position="26"/>
        <end position="47"/>
    </location>
</feature>
<comment type="caution">
    <text evidence="2">The sequence shown here is derived from an EMBL/GenBank/DDBJ whole genome shotgun (WGS) entry which is preliminary data.</text>
</comment>
<sequence>MSTRGKLGPSIGPRMLRKTRKEKSKLTQVAAATVAIGILLILLVVYIRRCCYRKDIADDKRAVGTKSFQDGIAELYQASLHHHHHIDLDNKRRMNYYILRRGVSVKPLFNWVDHPYLITDAVENGWSRFGFTKYMSSPSTRLSLLVLCATGDFGGGNDIEVNWEVFQGSTDFMQKIRINSGSKKGSLGHHSMEAASVIRTALPLPGPPLWNSAFPQEAYFEIRILYCRGDDHDSSSSGKLREGEKTKVIEENSNPNANSESLVQVTSSHDINTIEELKHATRDDGKGEAVMLSMGLTAGDSLPSKLPGSYPGSIGFNSDGSVYLDGN</sequence>
<reference evidence="2" key="1">
    <citation type="submission" date="2019-09" db="EMBL/GenBank/DDBJ databases">
        <title>Draft genome information of white flower Hibiscus syriacus.</title>
        <authorList>
            <person name="Kim Y.-M."/>
        </authorList>
    </citation>
    <scope>NUCLEOTIDE SEQUENCE [LARGE SCALE GENOMIC DNA]</scope>
    <source>
        <strain evidence="2">YM2019G1</strain>
    </source>
</reference>
<keyword evidence="3" id="KW-1185">Reference proteome</keyword>
<evidence type="ECO:0000313" key="2">
    <source>
        <dbReference type="EMBL" id="KAE8659125.1"/>
    </source>
</evidence>